<dbReference type="InterPro" id="IPR038765">
    <property type="entry name" value="Papain-like_cys_pep_sf"/>
</dbReference>
<keyword evidence="3" id="KW-0378">Hydrolase</keyword>
<protein>
    <recommendedName>
        <fullName evidence="6">NlpC/P60 domain-containing protein</fullName>
    </recommendedName>
</protein>
<evidence type="ECO:0000256" key="1">
    <source>
        <dbReference type="ARBA" id="ARBA00007074"/>
    </source>
</evidence>
<comment type="caution">
    <text evidence="7">The sequence shown here is derived from an EMBL/GenBank/DDBJ whole genome shotgun (WGS) entry which is preliminary data.</text>
</comment>
<dbReference type="GO" id="GO:0008234">
    <property type="term" value="F:cysteine-type peptidase activity"/>
    <property type="evidence" value="ECO:0007669"/>
    <property type="project" value="UniProtKB-KW"/>
</dbReference>
<gene>
    <name evidence="7" type="ORF">C8261_06765</name>
</gene>
<evidence type="ECO:0000313" key="7">
    <source>
        <dbReference type="EMBL" id="PTD97084.1"/>
    </source>
</evidence>
<dbReference type="OrthoDB" id="9807055at2"/>
<keyword evidence="5" id="KW-0732">Signal</keyword>
<comment type="similarity">
    <text evidence="1">Belongs to the peptidase C40 family.</text>
</comment>
<feature type="chain" id="PRO_5015593752" description="NlpC/P60 domain-containing protein" evidence="5">
    <location>
        <begin position="29"/>
        <end position="179"/>
    </location>
</feature>
<dbReference type="InterPro" id="IPR051202">
    <property type="entry name" value="Peptidase_C40"/>
</dbReference>
<feature type="signal peptide" evidence="5">
    <location>
        <begin position="1"/>
        <end position="28"/>
    </location>
</feature>
<name>A0A2T4IH20_9RHOO</name>
<evidence type="ECO:0000313" key="8">
    <source>
        <dbReference type="Proteomes" id="UP000241193"/>
    </source>
</evidence>
<dbReference type="Pfam" id="PF00877">
    <property type="entry name" value="NLPC_P60"/>
    <property type="match status" value="1"/>
</dbReference>
<keyword evidence="8" id="KW-1185">Reference proteome</keyword>
<evidence type="ECO:0000256" key="3">
    <source>
        <dbReference type="ARBA" id="ARBA00022801"/>
    </source>
</evidence>
<dbReference type="Proteomes" id="UP000241193">
    <property type="component" value="Unassembled WGS sequence"/>
</dbReference>
<dbReference type="RefSeq" id="WP_107492893.1">
    <property type="nucleotide sequence ID" value="NZ_PZKC01000004.1"/>
</dbReference>
<dbReference type="GO" id="GO:0006508">
    <property type="term" value="P:proteolysis"/>
    <property type="evidence" value="ECO:0007669"/>
    <property type="project" value="UniProtKB-KW"/>
</dbReference>
<proteinExistence type="inferred from homology"/>
<dbReference type="AlphaFoldDB" id="A0A2T4IH20"/>
<evidence type="ECO:0000256" key="5">
    <source>
        <dbReference type="SAM" id="SignalP"/>
    </source>
</evidence>
<dbReference type="InterPro" id="IPR000064">
    <property type="entry name" value="NLP_P60_dom"/>
</dbReference>
<dbReference type="PANTHER" id="PTHR47053:SF1">
    <property type="entry name" value="MUREIN DD-ENDOPEPTIDASE MEPH-RELATED"/>
    <property type="match status" value="1"/>
</dbReference>
<dbReference type="EMBL" id="PZKC01000004">
    <property type="protein sequence ID" value="PTD97084.1"/>
    <property type="molecule type" value="Genomic_DNA"/>
</dbReference>
<reference evidence="7 8" key="1">
    <citation type="submission" date="2018-03" db="EMBL/GenBank/DDBJ databases">
        <authorList>
            <person name="Keele B.F."/>
        </authorList>
    </citation>
    <scope>NUCLEOTIDE SEQUENCE [LARGE SCALE GENOMIC DNA]</scope>
    <source>
        <strain evidence="7 8">D20</strain>
    </source>
</reference>
<organism evidence="7 8">
    <name type="scientific">Pseudothauera lacus</name>
    <dbReference type="NCBI Taxonomy" id="2136175"/>
    <lineage>
        <taxon>Bacteria</taxon>
        <taxon>Pseudomonadati</taxon>
        <taxon>Pseudomonadota</taxon>
        <taxon>Betaproteobacteria</taxon>
        <taxon>Rhodocyclales</taxon>
        <taxon>Zoogloeaceae</taxon>
        <taxon>Pseudothauera</taxon>
    </lineage>
</organism>
<keyword evidence="4" id="KW-0788">Thiol protease</keyword>
<evidence type="ECO:0000259" key="6">
    <source>
        <dbReference type="PROSITE" id="PS51935"/>
    </source>
</evidence>
<reference evidence="7 8" key="2">
    <citation type="submission" date="2018-04" db="EMBL/GenBank/DDBJ databases">
        <title>Thauera lacus sp. nov., isolated from an saline lake in Inner Mongolia, China.</title>
        <authorList>
            <person name="Liang Q.-Y."/>
        </authorList>
    </citation>
    <scope>NUCLEOTIDE SEQUENCE [LARGE SCALE GENOMIC DNA]</scope>
    <source>
        <strain evidence="7 8">D20</strain>
    </source>
</reference>
<accession>A0A2T4IH20</accession>
<keyword evidence="2" id="KW-0645">Protease</keyword>
<dbReference type="SUPFAM" id="SSF54001">
    <property type="entry name" value="Cysteine proteinases"/>
    <property type="match status" value="1"/>
</dbReference>
<sequence>MNPPPVAQRLAVLAVSVILAACATPRPAPPPAGSAPAARPAPAATNYFSVHHEAQRQEVVLFALGLLDVGYRFGGRNPEAGMDCSGMVSYIVEQVSGQRLPHNAAQIAASTRPINVGELHPGDLVFFNTLNRRHSHMGVYIGDGRFIHAPSSRGSIRIDRLDNPYFAQRIDGARSLLSN</sequence>
<dbReference type="PANTHER" id="PTHR47053">
    <property type="entry name" value="MUREIN DD-ENDOPEPTIDASE MEPH-RELATED"/>
    <property type="match status" value="1"/>
</dbReference>
<dbReference type="PROSITE" id="PS51935">
    <property type="entry name" value="NLPC_P60"/>
    <property type="match status" value="1"/>
</dbReference>
<evidence type="ECO:0000256" key="4">
    <source>
        <dbReference type="ARBA" id="ARBA00022807"/>
    </source>
</evidence>
<dbReference type="Gene3D" id="3.90.1720.10">
    <property type="entry name" value="endopeptidase domain like (from Nostoc punctiforme)"/>
    <property type="match status" value="1"/>
</dbReference>
<evidence type="ECO:0000256" key="2">
    <source>
        <dbReference type="ARBA" id="ARBA00022670"/>
    </source>
</evidence>
<feature type="domain" description="NlpC/P60" evidence="6">
    <location>
        <begin position="53"/>
        <end position="177"/>
    </location>
</feature>